<accession>A0A8H6YH95</accession>
<evidence type="ECO:0000313" key="1">
    <source>
        <dbReference type="EMBL" id="KAF7358537.1"/>
    </source>
</evidence>
<dbReference type="EMBL" id="JACAZI010000006">
    <property type="protein sequence ID" value="KAF7358537.1"/>
    <property type="molecule type" value="Genomic_DNA"/>
</dbReference>
<dbReference type="CDD" id="cd21037">
    <property type="entry name" value="MLKL_NTD"/>
    <property type="match status" value="1"/>
</dbReference>
<protein>
    <submittedName>
        <fullName evidence="1">Uncharacterized protein</fullName>
    </submittedName>
</protein>
<dbReference type="InterPro" id="IPR059179">
    <property type="entry name" value="MLKL-like_MCAfunc"/>
</dbReference>
<dbReference type="OrthoDB" id="3266391at2759"/>
<gene>
    <name evidence="1" type="ORF">MVEN_00904600</name>
</gene>
<dbReference type="GO" id="GO:0007166">
    <property type="term" value="P:cell surface receptor signaling pathway"/>
    <property type="evidence" value="ECO:0007669"/>
    <property type="project" value="InterPro"/>
</dbReference>
<proteinExistence type="predicted"/>
<name>A0A8H6YH95_9AGAR</name>
<reference evidence="1" key="1">
    <citation type="submission" date="2020-05" db="EMBL/GenBank/DDBJ databases">
        <title>Mycena genomes resolve the evolution of fungal bioluminescence.</title>
        <authorList>
            <person name="Tsai I.J."/>
        </authorList>
    </citation>
    <scope>NUCLEOTIDE SEQUENCE</scope>
    <source>
        <strain evidence="1">CCC161011</strain>
    </source>
</reference>
<evidence type="ECO:0000313" key="2">
    <source>
        <dbReference type="Proteomes" id="UP000620124"/>
    </source>
</evidence>
<dbReference type="Proteomes" id="UP000620124">
    <property type="component" value="Unassembled WGS sequence"/>
</dbReference>
<dbReference type="InterPro" id="IPR036537">
    <property type="entry name" value="Adaptor_Cbl_N_dom_sf"/>
</dbReference>
<comment type="caution">
    <text evidence="1">The sequence shown here is derived from an EMBL/GenBank/DDBJ whole genome shotgun (WGS) entry which is preliminary data.</text>
</comment>
<dbReference type="AlphaFoldDB" id="A0A8H6YH95"/>
<organism evidence="1 2">
    <name type="scientific">Mycena venus</name>
    <dbReference type="NCBI Taxonomy" id="2733690"/>
    <lineage>
        <taxon>Eukaryota</taxon>
        <taxon>Fungi</taxon>
        <taxon>Dikarya</taxon>
        <taxon>Basidiomycota</taxon>
        <taxon>Agaricomycotina</taxon>
        <taxon>Agaricomycetes</taxon>
        <taxon>Agaricomycetidae</taxon>
        <taxon>Agaricales</taxon>
        <taxon>Marasmiineae</taxon>
        <taxon>Mycenaceae</taxon>
        <taxon>Mycena</taxon>
    </lineage>
</organism>
<sequence>MAKLKWSIRIPPDKWKPRINRSSNACSDIALTSLKALRDSADAFPPLKSVASGVLVLWDTTERVKTSKERAQALSRRAVEVFEALRAAVPESSNIHPSESMLISIQHFDDLLREIQDAIDPLTKRRRLMSSVLSLNRDEATLELFNRRLDESFQSFTIGGLTRVETQLLAIKADATVAHQALITTNQALITAHQTLIAAHDTLNYRFKLLVGLF</sequence>
<dbReference type="Gene3D" id="1.20.930.20">
    <property type="entry name" value="Adaptor protein Cbl, N-terminal domain"/>
    <property type="match status" value="1"/>
</dbReference>
<keyword evidence="2" id="KW-1185">Reference proteome</keyword>